<keyword evidence="6" id="KW-0418">Kinase</keyword>
<dbReference type="GO" id="GO:0005886">
    <property type="term" value="C:plasma membrane"/>
    <property type="evidence" value="ECO:0007669"/>
    <property type="project" value="UniProtKB-SubCell"/>
</dbReference>
<dbReference type="GO" id="GO:0032259">
    <property type="term" value="P:methylation"/>
    <property type="evidence" value="ECO:0007669"/>
    <property type="project" value="UniProtKB-KW"/>
</dbReference>
<evidence type="ECO:0000256" key="2">
    <source>
        <dbReference type="ARBA" id="ARBA00004429"/>
    </source>
</evidence>
<dbReference type="CDD" id="cd00130">
    <property type="entry name" value="PAS"/>
    <property type="match status" value="1"/>
</dbReference>
<dbReference type="InterPro" id="IPR036097">
    <property type="entry name" value="HisK_dim/P_sf"/>
</dbReference>
<evidence type="ECO:0000259" key="8">
    <source>
        <dbReference type="PROSITE" id="PS50109"/>
    </source>
</evidence>
<dbReference type="InterPro" id="IPR001789">
    <property type="entry name" value="Sig_transdc_resp-reg_receiver"/>
</dbReference>
<keyword evidence="11" id="KW-0489">Methyltransferase</keyword>
<feature type="domain" description="PAS" evidence="10">
    <location>
        <begin position="152"/>
        <end position="200"/>
    </location>
</feature>
<dbReference type="EC" id="2.7.13.3" evidence="3"/>
<dbReference type="InterPro" id="IPR035965">
    <property type="entry name" value="PAS-like_dom_sf"/>
</dbReference>
<dbReference type="Pfam" id="PF02518">
    <property type="entry name" value="HATPase_c"/>
    <property type="match status" value="1"/>
</dbReference>
<evidence type="ECO:0000313" key="12">
    <source>
        <dbReference type="Proteomes" id="UP000195221"/>
    </source>
</evidence>
<dbReference type="PROSITE" id="PS50110">
    <property type="entry name" value="RESPONSE_REGULATORY"/>
    <property type="match status" value="1"/>
</dbReference>
<dbReference type="SUPFAM" id="SSF55785">
    <property type="entry name" value="PYP-like sensor domain (PAS domain)"/>
    <property type="match status" value="2"/>
</dbReference>
<dbReference type="InterPro" id="IPR003594">
    <property type="entry name" value="HATPase_dom"/>
</dbReference>
<keyword evidence="4 7" id="KW-0597">Phosphoprotein</keyword>
<dbReference type="CDD" id="cd00082">
    <property type="entry name" value="HisKA"/>
    <property type="match status" value="1"/>
</dbReference>
<dbReference type="GO" id="GO:0000155">
    <property type="term" value="F:phosphorelay sensor kinase activity"/>
    <property type="evidence" value="ECO:0007669"/>
    <property type="project" value="InterPro"/>
</dbReference>
<evidence type="ECO:0000256" key="3">
    <source>
        <dbReference type="ARBA" id="ARBA00012438"/>
    </source>
</evidence>
<evidence type="ECO:0000256" key="5">
    <source>
        <dbReference type="ARBA" id="ARBA00022679"/>
    </source>
</evidence>
<keyword evidence="5 11" id="KW-0808">Transferase</keyword>
<dbReference type="Pfam" id="PF00512">
    <property type="entry name" value="HisKA"/>
    <property type="match status" value="1"/>
</dbReference>
<comment type="caution">
    <text evidence="11">The sequence shown here is derived from an EMBL/GenBank/DDBJ whole genome shotgun (WGS) entry which is preliminary data.</text>
</comment>
<evidence type="ECO:0000256" key="7">
    <source>
        <dbReference type="PROSITE-ProRule" id="PRU00169"/>
    </source>
</evidence>
<dbReference type="GO" id="GO:0009927">
    <property type="term" value="F:histidine phosphotransfer kinase activity"/>
    <property type="evidence" value="ECO:0007669"/>
    <property type="project" value="TreeGrafter"/>
</dbReference>
<comment type="subcellular location">
    <subcellularLocation>
        <location evidence="2">Cell inner membrane</location>
        <topology evidence="2">Multi-pass membrane protein</topology>
    </subcellularLocation>
</comment>
<dbReference type="Gene3D" id="3.30.450.20">
    <property type="entry name" value="PAS domain"/>
    <property type="match status" value="2"/>
</dbReference>
<evidence type="ECO:0000256" key="6">
    <source>
        <dbReference type="ARBA" id="ARBA00022777"/>
    </source>
</evidence>
<evidence type="ECO:0000256" key="1">
    <source>
        <dbReference type="ARBA" id="ARBA00000085"/>
    </source>
</evidence>
<dbReference type="Gene3D" id="3.40.50.2300">
    <property type="match status" value="1"/>
</dbReference>
<feature type="modified residue" description="4-aspartylphosphate" evidence="7">
    <location>
        <position position="585"/>
    </location>
</feature>
<comment type="catalytic activity">
    <reaction evidence="1">
        <text>ATP + protein L-histidine = ADP + protein N-phospho-L-histidine.</text>
        <dbReference type="EC" id="2.7.13.3"/>
    </reaction>
</comment>
<dbReference type="PRINTS" id="PR00344">
    <property type="entry name" value="BCTRLSENSOR"/>
</dbReference>
<dbReference type="InterPro" id="IPR011006">
    <property type="entry name" value="CheY-like_superfamily"/>
</dbReference>
<dbReference type="AlphaFoldDB" id="A0A242MNR3"/>
<evidence type="ECO:0000259" key="10">
    <source>
        <dbReference type="PROSITE" id="PS50112"/>
    </source>
</evidence>
<dbReference type="InterPro" id="IPR005467">
    <property type="entry name" value="His_kinase_dom"/>
</dbReference>
<dbReference type="PANTHER" id="PTHR43047">
    <property type="entry name" value="TWO-COMPONENT HISTIDINE PROTEIN KINASE"/>
    <property type="match status" value="1"/>
</dbReference>
<dbReference type="GO" id="GO:0008168">
    <property type="term" value="F:methyltransferase activity"/>
    <property type="evidence" value="ECO:0007669"/>
    <property type="project" value="UniProtKB-KW"/>
</dbReference>
<proteinExistence type="predicted"/>
<accession>A0A242MNR3</accession>
<dbReference type="PROSITE" id="PS50112">
    <property type="entry name" value="PAS"/>
    <property type="match status" value="1"/>
</dbReference>
<dbReference type="Gene3D" id="1.10.287.130">
    <property type="match status" value="1"/>
</dbReference>
<evidence type="ECO:0000256" key="4">
    <source>
        <dbReference type="ARBA" id="ARBA00022553"/>
    </source>
</evidence>
<dbReference type="InterPro" id="IPR004358">
    <property type="entry name" value="Sig_transdc_His_kin-like_C"/>
</dbReference>
<dbReference type="SMART" id="SM00387">
    <property type="entry name" value="HATPase_c"/>
    <property type="match status" value="1"/>
</dbReference>
<dbReference type="NCBIfam" id="TIGR00229">
    <property type="entry name" value="sensory_box"/>
    <property type="match status" value="1"/>
</dbReference>
<dbReference type="PANTHER" id="PTHR43047:SF72">
    <property type="entry name" value="OSMOSENSING HISTIDINE PROTEIN KINASE SLN1"/>
    <property type="match status" value="1"/>
</dbReference>
<protein>
    <recommendedName>
        <fullName evidence="3">histidine kinase</fullName>
        <ecNumber evidence="3">2.7.13.3</ecNumber>
    </recommendedName>
</protein>
<dbReference type="SMART" id="SM00448">
    <property type="entry name" value="REC"/>
    <property type="match status" value="1"/>
</dbReference>
<dbReference type="EMBL" id="NBTZ01000083">
    <property type="protein sequence ID" value="OTP72820.1"/>
    <property type="molecule type" value="Genomic_DNA"/>
</dbReference>
<dbReference type="PROSITE" id="PS50109">
    <property type="entry name" value="HIS_KIN"/>
    <property type="match status" value="1"/>
</dbReference>
<dbReference type="InterPro" id="IPR003661">
    <property type="entry name" value="HisK_dim/P_dom"/>
</dbReference>
<evidence type="ECO:0000259" key="9">
    <source>
        <dbReference type="PROSITE" id="PS50110"/>
    </source>
</evidence>
<dbReference type="SMART" id="SM00091">
    <property type="entry name" value="PAS"/>
    <property type="match status" value="2"/>
</dbReference>
<dbReference type="RefSeq" id="WP_179197477.1">
    <property type="nucleotide sequence ID" value="NZ_NBTZ01000083.1"/>
</dbReference>
<feature type="domain" description="Histidine kinase" evidence="8">
    <location>
        <begin position="294"/>
        <end position="511"/>
    </location>
</feature>
<dbReference type="FunFam" id="3.30.565.10:FF:000006">
    <property type="entry name" value="Sensor histidine kinase WalK"/>
    <property type="match status" value="1"/>
</dbReference>
<dbReference type="SUPFAM" id="SSF52172">
    <property type="entry name" value="CheY-like"/>
    <property type="match status" value="1"/>
</dbReference>
<dbReference type="Pfam" id="PF00072">
    <property type="entry name" value="Response_reg"/>
    <property type="match status" value="1"/>
</dbReference>
<reference evidence="11 12" key="1">
    <citation type="submission" date="2017-03" db="EMBL/GenBank/DDBJ databases">
        <title>Genome analysis of strain PAMC 26577.</title>
        <authorList>
            <person name="Oh H.-M."/>
            <person name="Yang J.-A."/>
        </authorList>
    </citation>
    <scope>NUCLEOTIDE SEQUENCE [LARGE SCALE GENOMIC DNA]</scope>
    <source>
        <strain evidence="11 12">PAMC 26577</strain>
    </source>
</reference>
<name>A0A242MNR3_CABSO</name>
<organism evidence="11 12">
    <name type="scientific">Caballeronia sordidicola</name>
    <name type="common">Burkholderia sordidicola</name>
    <dbReference type="NCBI Taxonomy" id="196367"/>
    <lineage>
        <taxon>Bacteria</taxon>
        <taxon>Pseudomonadati</taxon>
        <taxon>Pseudomonadota</taxon>
        <taxon>Betaproteobacteria</taxon>
        <taxon>Burkholderiales</taxon>
        <taxon>Burkholderiaceae</taxon>
        <taxon>Caballeronia</taxon>
    </lineage>
</organism>
<evidence type="ECO:0000313" key="11">
    <source>
        <dbReference type="EMBL" id="OTP72820.1"/>
    </source>
</evidence>
<dbReference type="SUPFAM" id="SSF47384">
    <property type="entry name" value="Homodimeric domain of signal transducing histidine kinase"/>
    <property type="match status" value="1"/>
</dbReference>
<dbReference type="SUPFAM" id="SSF55874">
    <property type="entry name" value="ATPase domain of HSP90 chaperone/DNA topoisomerase II/histidine kinase"/>
    <property type="match status" value="1"/>
</dbReference>
<dbReference type="SMART" id="SM00388">
    <property type="entry name" value="HisKA"/>
    <property type="match status" value="1"/>
</dbReference>
<dbReference type="CDD" id="cd17580">
    <property type="entry name" value="REC_2_DhkD-like"/>
    <property type="match status" value="1"/>
</dbReference>
<gene>
    <name evidence="11" type="ORF">PAMC26577_19655</name>
</gene>
<dbReference type="Gene3D" id="3.30.565.10">
    <property type="entry name" value="Histidine kinase-like ATPase, C-terminal domain"/>
    <property type="match status" value="1"/>
</dbReference>
<sequence length="665" mass="74718">MRPNRLLRSFQAVRSRQGLRARDLLSYAERIIVTIREPFLVLNESLQVKMANRSFYQTFRVTQGETEKVSIYDLGDGQWNQPDFRALLDDVKSGSQAIGDCYVKHNFPTIGDKTMRVNARRLEPGNSHPGLILVEIEDITERRQAESALRASEVQYRRLFQSAMDGILILDAITLKIIDANRFITDLLGYSQDELLGKELWQIGFFRDKRGSQAVYQELQEQGYVRYDHLPLETKDGKTADVEFISNVYLADNRAVAQCNIRDISERSKLEQTLQAQTESLADLHHRKDEFLAMLSHELRNPLAPISNAVRLLRLYRNEDPVQQRARIIIERQVIQLTRLVDDLMEVSRITTGRIQLRCEIVAMSAIVEHAVETTRPLMDQRKQELEVSVPLEPIWLYADADRMEQVAVNLLANAAKYTDEGGHIGLSVKREGDECVMRLRDTGVGIAPELLPHVFDLFTQAERSLARSRGGLGIGLALVQRLVEMHGGRVEVHSALGKGSEFVVRLPVAAQPADPLLKPPLLHGQTADVAPRGLKVLVVDDNVDTADSLTLLVELLDHDVRTAYDGLTALDIAIQYRPNLALLDIGLPGIDGYEVATRIRKQAGLEGMVLVAITGYGQESDRQLATQAGFDHHLVKPVDFDRVQRILAGTPVDNLTSARQVFTE</sequence>
<dbReference type="Proteomes" id="UP000195221">
    <property type="component" value="Unassembled WGS sequence"/>
</dbReference>
<dbReference type="Pfam" id="PF13188">
    <property type="entry name" value="PAS_8"/>
    <property type="match status" value="1"/>
</dbReference>
<feature type="domain" description="Response regulatory" evidence="9">
    <location>
        <begin position="536"/>
        <end position="652"/>
    </location>
</feature>
<dbReference type="CDD" id="cd16922">
    <property type="entry name" value="HATPase_EvgS-ArcB-TorS-like"/>
    <property type="match status" value="1"/>
</dbReference>
<dbReference type="InterPro" id="IPR036890">
    <property type="entry name" value="HATPase_C_sf"/>
</dbReference>
<dbReference type="InterPro" id="IPR000014">
    <property type="entry name" value="PAS"/>
</dbReference>